<organism evidence="3 4">
    <name type="scientific">Araneus ventricosus</name>
    <name type="common">Orbweaver spider</name>
    <name type="synonym">Epeira ventricosa</name>
    <dbReference type="NCBI Taxonomy" id="182803"/>
    <lineage>
        <taxon>Eukaryota</taxon>
        <taxon>Metazoa</taxon>
        <taxon>Ecdysozoa</taxon>
        <taxon>Arthropoda</taxon>
        <taxon>Chelicerata</taxon>
        <taxon>Arachnida</taxon>
        <taxon>Araneae</taxon>
        <taxon>Araneomorphae</taxon>
        <taxon>Entelegynae</taxon>
        <taxon>Araneoidea</taxon>
        <taxon>Araneidae</taxon>
        <taxon>Araneus</taxon>
    </lineage>
</organism>
<evidence type="ECO:0000313" key="3">
    <source>
        <dbReference type="EMBL" id="GBM21213.1"/>
    </source>
</evidence>
<keyword evidence="1" id="KW-0238">DNA-binding</keyword>
<dbReference type="PROSITE" id="PS51253">
    <property type="entry name" value="HTH_CENPB"/>
    <property type="match status" value="1"/>
</dbReference>
<dbReference type="AlphaFoldDB" id="A0A4Y2DWE0"/>
<dbReference type="OrthoDB" id="6436049at2759"/>
<evidence type="ECO:0000256" key="1">
    <source>
        <dbReference type="ARBA" id="ARBA00023125"/>
    </source>
</evidence>
<dbReference type="InterPro" id="IPR006600">
    <property type="entry name" value="HTH_CenpB_DNA-bd_dom"/>
</dbReference>
<proteinExistence type="predicted"/>
<protein>
    <recommendedName>
        <fullName evidence="2">HTH CENPB-type domain-containing protein</fullName>
    </recommendedName>
</protein>
<comment type="caution">
    <text evidence="3">The sequence shown here is derived from an EMBL/GenBank/DDBJ whole genome shotgun (WGS) entry which is preliminary data.</text>
</comment>
<evidence type="ECO:0000259" key="2">
    <source>
        <dbReference type="PROSITE" id="PS51253"/>
    </source>
</evidence>
<dbReference type="EMBL" id="BGPR01000456">
    <property type="protein sequence ID" value="GBM21213.1"/>
    <property type="molecule type" value="Genomic_DNA"/>
</dbReference>
<dbReference type="GO" id="GO:0003677">
    <property type="term" value="F:DNA binding"/>
    <property type="evidence" value="ECO:0007669"/>
    <property type="project" value="UniProtKB-KW"/>
</dbReference>
<name>A0A4Y2DWE0_ARAVE</name>
<sequence>MGAILQAKANELTELFEEKSFVCSNEWLDRFRKWNNIRSGKVVGEAASVSSSDIKHWMENVWPETLFAITMKRKFSMPMKQVCDISLLDAVVLLEKSWRLGTESTIRNSFIHVGLTKTQQTEDDGEEDDNLPLSKWLKKHGVNAFSQNKIEHFECCDDMSLHLGK</sequence>
<dbReference type="Pfam" id="PF03221">
    <property type="entry name" value="HTH_Tnp_Tc5"/>
    <property type="match status" value="1"/>
</dbReference>
<feature type="domain" description="HTH CENPB-type" evidence="2">
    <location>
        <begin position="1"/>
        <end position="41"/>
    </location>
</feature>
<dbReference type="Proteomes" id="UP000499080">
    <property type="component" value="Unassembled WGS sequence"/>
</dbReference>
<reference evidence="3 4" key="1">
    <citation type="journal article" date="2019" name="Sci. Rep.">
        <title>Orb-weaving spider Araneus ventricosus genome elucidates the spidroin gene catalogue.</title>
        <authorList>
            <person name="Kono N."/>
            <person name="Nakamura H."/>
            <person name="Ohtoshi R."/>
            <person name="Moran D.A.P."/>
            <person name="Shinohara A."/>
            <person name="Yoshida Y."/>
            <person name="Fujiwara M."/>
            <person name="Mori M."/>
            <person name="Tomita M."/>
            <person name="Arakawa K."/>
        </authorList>
    </citation>
    <scope>NUCLEOTIDE SEQUENCE [LARGE SCALE GENOMIC DNA]</scope>
</reference>
<dbReference type="Gene3D" id="1.10.10.60">
    <property type="entry name" value="Homeodomain-like"/>
    <property type="match status" value="1"/>
</dbReference>
<evidence type="ECO:0000313" key="4">
    <source>
        <dbReference type="Proteomes" id="UP000499080"/>
    </source>
</evidence>
<gene>
    <name evidence="3" type="ORF">AVEN_265818_1</name>
</gene>
<accession>A0A4Y2DWE0</accession>
<keyword evidence="4" id="KW-1185">Reference proteome</keyword>